<dbReference type="AlphaFoldDB" id="A0A657Q0J7"/>
<evidence type="ECO:0000256" key="8">
    <source>
        <dbReference type="ARBA" id="ARBA00023136"/>
    </source>
</evidence>
<dbReference type="SUPFAM" id="SSF54631">
    <property type="entry name" value="CBS-domain pair"/>
    <property type="match status" value="1"/>
</dbReference>
<feature type="transmembrane region" description="Helical" evidence="11">
    <location>
        <begin position="62"/>
        <end position="86"/>
    </location>
</feature>
<dbReference type="InterPro" id="IPR016169">
    <property type="entry name" value="FAD-bd_PCMH_sub2"/>
</dbReference>
<dbReference type="GO" id="GO:0005886">
    <property type="term" value="C:plasma membrane"/>
    <property type="evidence" value="ECO:0007669"/>
    <property type="project" value="UniProtKB-SubCell"/>
</dbReference>
<feature type="transmembrane region" description="Helical" evidence="11">
    <location>
        <begin position="124"/>
        <end position="146"/>
    </location>
</feature>
<dbReference type="Pfam" id="PF03471">
    <property type="entry name" value="CorC_HlyC"/>
    <property type="match status" value="1"/>
</dbReference>
<dbReference type="GO" id="GO:0050660">
    <property type="term" value="F:flavin adenine dinucleotide binding"/>
    <property type="evidence" value="ECO:0007669"/>
    <property type="project" value="InterPro"/>
</dbReference>
<dbReference type="CDD" id="cd04590">
    <property type="entry name" value="CBS_pair_CorC_HlyC_assoc"/>
    <property type="match status" value="1"/>
</dbReference>
<dbReference type="SMART" id="SM01091">
    <property type="entry name" value="CorC_HlyC"/>
    <property type="match status" value="1"/>
</dbReference>
<dbReference type="PROSITE" id="PS51846">
    <property type="entry name" value="CNNM"/>
    <property type="match status" value="1"/>
</dbReference>
<evidence type="ECO:0000256" key="3">
    <source>
        <dbReference type="ARBA" id="ARBA00022475"/>
    </source>
</evidence>
<dbReference type="InterPro" id="IPR036318">
    <property type="entry name" value="FAD-bd_PCMH-like_sf"/>
</dbReference>
<dbReference type="Gene3D" id="3.30.465.10">
    <property type="match status" value="1"/>
</dbReference>
<comment type="subcellular location">
    <subcellularLocation>
        <location evidence="1">Cell membrane</location>
        <topology evidence="1">Multi-pass membrane protein</topology>
    </subcellularLocation>
</comment>
<keyword evidence="6 10" id="KW-1133">Transmembrane helix</keyword>
<dbReference type="PROSITE" id="PS51371">
    <property type="entry name" value="CBS"/>
    <property type="match status" value="2"/>
</dbReference>
<keyword evidence="4 10" id="KW-0812">Transmembrane</keyword>
<evidence type="ECO:0000259" key="12">
    <source>
        <dbReference type="PROSITE" id="PS51371"/>
    </source>
</evidence>
<dbReference type="InterPro" id="IPR046342">
    <property type="entry name" value="CBS_dom_sf"/>
</dbReference>
<dbReference type="Pfam" id="PF01595">
    <property type="entry name" value="CNNM"/>
    <property type="match status" value="1"/>
</dbReference>
<evidence type="ECO:0000256" key="11">
    <source>
        <dbReference type="SAM" id="Phobius"/>
    </source>
</evidence>
<dbReference type="InterPro" id="IPR044751">
    <property type="entry name" value="Ion_transp-like_CBS"/>
</dbReference>
<dbReference type="Proteomes" id="UP000250928">
    <property type="component" value="Unassembled WGS sequence"/>
</dbReference>
<comment type="similarity">
    <text evidence="2">Belongs to the UPF0053 family.</text>
</comment>
<dbReference type="Gene3D" id="3.10.580.10">
    <property type="entry name" value="CBS-domain"/>
    <property type="match status" value="1"/>
</dbReference>
<dbReference type="InterPro" id="IPR000644">
    <property type="entry name" value="CBS_dom"/>
</dbReference>
<dbReference type="EMBL" id="PQCO01000203">
    <property type="protein sequence ID" value="PUE01313.1"/>
    <property type="molecule type" value="Genomic_DNA"/>
</dbReference>
<comment type="caution">
    <text evidence="14">The sequence shown here is derived from an EMBL/GenBank/DDBJ whole genome shotgun (WGS) entry which is preliminary data.</text>
</comment>
<evidence type="ECO:0000256" key="7">
    <source>
        <dbReference type="ARBA" id="ARBA00023122"/>
    </source>
</evidence>
<feature type="transmembrane region" description="Helical" evidence="11">
    <location>
        <begin position="92"/>
        <end position="112"/>
    </location>
</feature>
<evidence type="ECO:0000256" key="6">
    <source>
        <dbReference type="ARBA" id="ARBA00022989"/>
    </source>
</evidence>
<evidence type="ECO:0000256" key="2">
    <source>
        <dbReference type="ARBA" id="ARBA00006337"/>
    </source>
</evidence>
<dbReference type="InterPro" id="IPR005170">
    <property type="entry name" value="Transptr-assoc_dom"/>
</dbReference>
<keyword evidence="3" id="KW-1003">Cell membrane</keyword>
<evidence type="ECO:0000313" key="14">
    <source>
        <dbReference type="EMBL" id="PUE01313.1"/>
    </source>
</evidence>
<keyword evidence="8 10" id="KW-0472">Membrane</keyword>
<evidence type="ECO:0000256" key="1">
    <source>
        <dbReference type="ARBA" id="ARBA00004651"/>
    </source>
</evidence>
<proteinExistence type="inferred from homology"/>
<keyword evidence="5" id="KW-0677">Repeat</keyword>
<protein>
    <submittedName>
        <fullName evidence="14">Magnesium/cobalt efflux protein</fullName>
    </submittedName>
</protein>
<feature type="domain" description="CBS" evidence="12">
    <location>
        <begin position="274"/>
        <end position="335"/>
    </location>
</feature>
<feature type="transmembrane region" description="Helical" evidence="11">
    <location>
        <begin position="12"/>
        <end position="33"/>
    </location>
</feature>
<evidence type="ECO:0000313" key="15">
    <source>
        <dbReference type="Proteomes" id="UP000250928"/>
    </source>
</evidence>
<evidence type="ECO:0000256" key="4">
    <source>
        <dbReference type="ARBA" id="ARBA00022692"/>
    </source>
</evidence>
<keyword evidence="7 9" id="KW-0129">CBS domain</keyword>
<sequence length="425" mass="46834">MSDISTSMLFGILILLILLSAFFSGSETALMTLNRYRLRHRARDGHRGALRAEKLLQRPDRLIGLILLGNNFVNILASSLATIIAIRLGGEGAIAIGAFLLTLVILVFAEVAPKTLAALRPERLAFPASLVYTPLLKLLYPLVWVVNGIANALLRLLGVTPDDAEGNVLSKEELRTVVMEAGAMIPKKHQKMLLSILDLEKVEVEDIMVPRNEIDGIDLQEPLDEITRELHNSQYTRLPVFDDGIDNIVGLIHVRQAMHALSRGELDKQTIRAICDPPYFIPEGTPLNTQLLNFQRKKRRTGLVVDEYGDVLGLVTMADLLEEIVGEFTTDPSDSVQDAQPQEDGSYLVSGSANVKDLVRTLHWELPTDGPRTLNGLIIEYLEAIPEPGTSLLLGGYPIEILQTQGNAVRMVRIAPQARRTPQSG</sequence>
<gene>
    <name evidence="14" type="ORF">C3L24_08065</name>
</gene>
<organism evidence="14 15">
    <name type="scientific">Candidatus Sedimenticola endophacoides</name>
    <dbReference type="NCBI Taxonomy" id="2548426"/>
    <lineage>
        <taxon>Bacteria</taxon>
        <taxon>Pseudomonadati</taxon>
        <taxon>Pseudomonadota</taxon>
        <taxon>Gammaproteobacteria</taxon>
        <taxon>Chromatiales</taxon>
        <taxon>Sedimenticolaceae</taxon>
        <taxon>Sedimenticola</taxon>
    </lineage>
</organism>
<evidence type="ECO:0000256" key="5">
    <source>
        <dbReference type="ARBA" id="ARBA00022737"/>
    </source>
</evidence>
<dbReference type="NCBIfam" id="NF008604">
    <property type="entry name" value="PRK11573.1"/>
    <property type="match status" value="1"/>
</dbReference>
<dbReference type="PANTHER" id="PTHR22777:SF32">
    <property type="entry name" value="UPF0053 INNER MEMBRANE PROTEIN YFJD"/>
    <property type="match status" value="1"/>
</dbReference>
<dbReference type="SUPFAM" id="SSF56176">
    <property type="entry name" value="FAD-binding/transporter-associated domain-like"/>
    <property type="match status" value="1"/>
</dbReference>
<feature type="domain" description="CNNM transmembrane" evidence="13">
    <location>
        <begin position="2"/>
        <end position="198"/>
    </location>
</feature>
<accession>A0A657Q0J7</accession>
<evidence type="ECO:0000256" key="10">
    <source>
        <dbReference type="PROSITE-ProRule" id="PRU01193"/>
    </source>
</evidence>
<evidence type="ECO:0000259" key="13">
    <source>
        <dbReference type="PROSITE" id="PS51846"/>
    </source>
</evidence>
<feature type="domain" description="CBS" evidence="12">
    <location>
        <begin position="208"/>
        <end position="268"/>
    </location>
</feature>
<dbReference type="PANTHER" id="PTHR22777">
    <property type="entry name" value="HEMOLYSIN-RELATED"/>
    <property type="match status" value="1"/>
</dbReference>
<evidence type="ECO:0000256" key="9">
    <source>
        <dbReference type="PROSITE-ProRule" id="PRU00703"/>
    </source>
</evidence>
<reference evidence="14 15" key="1">
    <citation type="submission" date="2018-01" db="EMBL/GenBank/DDBJ databases">
        <title>Novel co-symbiosis in the lucinid bivalve Phacoides pectinatus.</title>
        <authorList>
            <person name="Lim S.J."/>
            <person name="Davis B.G."/>
            <person name="Gill D.E."/>
            <person name="Engel A.S."/>
            <person name="Anderson L.C."/>
            <person name="Campbell B.J."/>
        </authorList>
    </citation>
    <scope>NUCLEOTIDE SEQUENCE [LARGE SCALE GENOMIC DNA]</scope>
    <source>
        <strain evidence="14">N3_P5</strain>
    </source>
</reference>
<dbReference type="Pfam" id="PF00571">
    <property type="entry name" value="CBS"/>
    <property type="match status" value="2"/>
</dbReference>
<name>A0A657Q0J7_9GAMM</name>
<dbReference type="InterPro" id="IPR002550">
    <property type="entry name" value="CNNM"/>
</dbReference>